<evidence type="ECO:0000256" key="7">
    <source>
        <dbReference type="ARBA" id="ARBA00022840"/>
    </source>
</evidence>
<dbReference type="RefSeq" id="WP_205101601.1">
    <property type="nucleotide sequence ID" value="NZ_JACJJC010000002.1"/>
</dbReference>
<keyword evidence="7" id="KW-0067">ATP-binding</keyword>
<dbReference type="Proteomes" id="UP000715095">
    <property type="component" value="Unassembled WGS sequence"/>
</dbReference>
<dbReference type="EC" id="2.7.13.3" evidence="2"/>
<evidence type="ECO:0000256" key="8">
    <source>
        <dbReference type="ARBA" id="ARBA00023012"/>
    </source>
</evidence>
<evidence type="ECO:0000256" key="2">
    <source>
        <dbReference type="ARBA" id="ARBA00012438"/>
    </source>
</evidence>
<evidence type="ECO:0000259" key="10">
    <source>
        <dbReference type="PROSITE" id="PS50112"/>
    </source>
</evidence>
<dbReference type="SUPFAM" id="SSF47384">
    <property type="entry name" value="Homodimeric domain of signal transducing histidine kinase"/>
    <property type="match status" value="1"/>
</dbReference>
<accession>A0ABS2DPB2</accession>
<name>A0ABS2DPB2_9BURK</name>
<evidence type="ECO:0000256" key="4">
    <source>
        <dbReference type="ARBA" id="ARBA00022679"/>
    </source>
</evidence>
<dbReference type="NCBIfam" id="NF008293">
    <property type="entry name" value="PRK11073.1"/>
    <property type="match status" value="1"/>
</dbReference>
<dbReference type="Gene3D" id="3.30.565.10">
    <property type="entry name" value="Histidine kinase-like ATPase, C-terminal domain"/>
    <property type="match status" value="1"/>
</dbReference>
<sequence length="413" mass="45054">MQKVAGRSSDGRQAVPAFEAFELLSTAVIGLDAGGRIVDLNTAAESLLGRAKRTVRGTSISAYLEAAAVWFGADDEGTDARSRGIRHADVLFSESGATAVSLLNCGMRPPVRVRVTLTSLASFAVQQVSDLPNLSYLLEAISLDDALREERDAVEENIRAANAELLRNLGHEIKNPLGGIRGAAQLLDADLEREEDREATNIILEEADRLQHLVDRLLLPYRAPKRIESVNVHEVLERVADLLLLEFPVGLTFLRDYDISAPPVQGDRERLTQVFLNIARNAAEATAGLRQEGRAVITFKTRIARDVLTGGERVRSVLQVDIVDNGPGIPEEIREKIFYPLVTGRAEGTGLGLSIVKNFVEESNGRVSVESEPGCTDFTVVLPFGASGQANSERRVGQSVDTVRIDRKKDERK</sequence>
<dbReference type="InterPro" id="IPR003661">
    <property type="entry name" value="HisK_dim/P_dom"/>
</dbReference>
<dbReference type="InterPro" id="IPR004358">
    <property type="entry name" value="Sig_transdc_His_kin-like_C"/>
</dbReference>
<dbReference type="InterPro" id="IPR035965">
    <property type="entry name" value="PAS-like_dom_sf"/>
</dbReference>
<dbReference type="GO" id="GO:0016301">
    <property type="term" value="F:kinase activity"/>
    <property type="evidence" value="ECO:0007669"/>
    <property type="project" value="UniProtKB-KW"/>
</dbReference>
<dbReference type="InterPro" id="IPR005467">
    <property type="entry name" value="His_kinase_dom"/>
</dbReference>
<dbReference type="PRINTS" id="PR00344">
    <property type="entry name" value="BCTRLSENSOR"/>
</dbReference>
<dbReference type="PANTHER" id="PTHR43065">
    <property type="entry name" value="SENSOR HISTIDINE KINASE"/>
    <property type="match status" value="1"/>
</dbReference>
<evidence type="ECO:0000313" key="12">
    <source>
        <dbReference type="Proteomes" id="UP000715095"/>
    </source>
</evidence>
<dbReference type="Gene3D" id="1.10.287.130">
    <property type="match status" value="1"/>
</dbReference>
<keyword evidence="4" id="KW-0808">Transferase</keyword>
<keyword evidence="3" id="KW-0597">Phosphoprotein</keyword>
<dbReference type="InterPro" id="IPR000014">
    <property type="entry name" value="PAS"/>
</dbReference>
<evidence type="ECO:0000256" key="3">
    <source>
        <dbReference type="ARBA" id="ARBA00022553"/>
    </source>
</evidence>
<reference evidence="11 12" key="1">
    <citation type="journal article" date="2021" name="Sci. Rep.">
        <title>The distribution of antibiotic resistance genes in chicken gut microbiota commensals.</title>
        <authorList>
            <person name="Juricova H."/>
            <person name="Matiasovicova J."/>
            <person name="Kubasova T."/>
            <person name="Cejkova D."/>
            <person name="Rychlik I."/>
        </authorList>
    </citation>
    <scope>NUCLEOTIDE SEQUENCE [LARGE SCALE GENOMIC DNA]</scope>
    <source>
        <strain evidence="11 12">An829</strain>
    </source>
</reference>
<evidence type="ECO:0000256" key="6">
    <source>
        <dbReference type="ARBA" id="ARBA00022777"/>
    </source>
</evidence>
<dbReference type="SUPFAM" id="SSF55874">
    <property type="entry name" value="ATPase domain of HSP90 chaperone/DNA topoisomerase II/histidine kinase"/>
    <property type="match status" value="1"/>
</dbReference>
<dbReference type="SUPFAM" id="SSF55785">
    <property type="entry name" value="PYP-like sensor domain (PAS domain)"/>
    <property type="match status" value="1"/>
</dbReference>
<dbReference type="SMART" id="SM00387">
    <property type="entry name" value="HATPase_c"/>
    <property type="match status" value="1"/>
</dbReference>
<feature type="domain" description="Histidine kinase" evidence="9">
    <location>
        <begin position="168"/>
        <end position="386"/>
    </location>
</feature>
<dbReference type="PROSITE" id="PS50112">
    <property type="entry name" value="PAS"/>
    <property type="match status" value="1"/>
</dbReference>
<keyword evidence="6 11" id="KW-0418">Kinase</keyword>
<gene>
    <name evidence="11" type="ORF">H6A60_01580</name>
</gene>
<dbReference type="Pfam" id="PF00512">
    <property type="entry name" value="HisKA"/>
    <property type="match status" value="1"/>
</dbReference>
<organism evidence="11 12">
    <name type="scientific">Sutterella massiliensis</name>
    <dbReference type="NCBI Taxonomy" id="1816689"/>
    <lineage>
        <taxon>Bacteria</taxon>
        <taxon>Pseudomonadati</taxon>
        <taxon>Pseudomonadota</taxon>
        <taxon>Betaproteobacteria</taxon>
        <taxon>Burkholderiales</taxon>
        <taxon>Sutterellaceae</taxon>
        <taxon>Sutterella</taxon>
    </lineage>
</organism>
<dbReference type="PROSITE" id="PS50109">
    <property type="entry name" value="HIS_KIN"/>
    <property type="match status" value="1"/>
</dbReference>
<protein>
    <recommendedName>
        <fullName evidence="2">histidine kinase</fullName>
        <ecNumber evidence="2">2.7.13.3</ecNumber>
    </recommendedName>
</protein>
<dbReference type="Gene3D" id="3.30.450.20">
    <property type="entry name" value="PAS domain"/>
    <property type="match status" value="1"/>
</dbReference>
<dbReference type="PANTHER" id="PTHR43065:SF10">
    <property type="entry name" value="PEROXIDE STRESS-ACTIVATED HISTIDINE KINASE MAK3"/>
    <property type="match status" value="1"/>
</dbReference>
<dbReference type="SMART" id="SM00388">
    <property type="entry name" value="HisKA"/>
    <property type="match status" value="1"/>
</dbReference>
<keyword evidence="8" id="KW-0902">Two-component regulatory system</keyword>
<evidence type="ECO:0000256" key="5">
    <source>
        <dbReference type="ARBA" id="ARBA00022741"/>
    </source>
</evidence>
<dbReference type="Pfam" id="PF02518">
    <property type="entry name" value="HATPase_c"/>
    <property type="match status" value="1"/>
</dbReference>
<feature type="domain" description="PAS" evidence="10">
    <location>
        <begin position="19"/>
        <end position="59"/>
    </location>
</feature>
<dbReference type="InterPro" id="IPR003594">
    <property type="entry name" value="HATPase_dom"/>
</dbReference>
<comment type="caution">
    <text evidence="11">The sequence shown here is derived from an EMBL/GenBank/DDBJ whole genome shotgun (WGS) entry which is preliminary data.</text>
</comment>
<dbReference type="InterPro" id="IPR036097">
    <property type="entry name" value="HisK_dim/P_sf"/>
</dbReference>
<dbReference type="EMBL" id="JACJJC010000002">
    <property type="protein sequence ID" value="MBM6703202.1"/>
    <property type="molecule type" value="Genomic_DNA"/>
</dbReference>
<comment type="catalytic activity">
    <reaction evidence="1">
        <text>ATP + protein L-histidine = ADP + protein N-phospho-L-histidine.</text>
        <dbReference type="EC" id="2.7.13.3"/>
    </reaction>
</comment>
<dbReference type="CDD" id="cd00130">
    <property type="entry name" value="PAS"/>
    <property type="match status" value="1"/>
</dbReference>
<keyword evidence="12" id="KW-1185">Reference proteome</keyword>
<evidence type="ECO:0000259" key="9">
    <source>
        <dbReference type="PROSITE" id="PS50109"/>
    </source>
</evidence>
<evidence type="ECO:0000313" key="11">
    <source>
        <dbReference type="EMBL" id="MBM6703202.1"/>
    </source>
</evidence>
<evidence type="ECO:0000256" key="1">
    <source>
        <dbReference type="ARBA" id="ARBA00000085"/>
    </source>
</evidence>
<dbReference type="InterPro" id="IPR036890">
    <property type="entry name" value="HATPase_C_sf"/>
</dbReference>
<keyword evidence="5" id="KW-0547">Nucleotide-binding</keyword>
<proteinExistence type="predicted"/>
<dbReference type="CDD" id="cd00082">
    <property type="entry name" value="HisKA"/>
    <property type="match status" value="1"/>
</dbReference>